<organism evidence="1 2">
    <name type="scientific">Dentiscutata erythropus</name>
    <dbReference type="NCBI Taxonomy" id="1348616"/>
    <lineage>
        <taxon>Eukaryota</taxon>
        <taxon>Fungi</taxon>
        <taxon>Fungi incertae sedis</taxon>
        <taxon>Mucoromycota</taxon>
        <taxon>Glomeromycotina</taxon>
        <taxon>Glomeromycetes</taxon>
        <taxon>Diversisporales</taxon>
        <taxon>Gigasporaceae</taxon>
        <taxon>Dentiscutata</taxon>
    </lineage>
</organism>
<dbReference type="OrthoDB" id="8961218at2759"/>
<gene>
    <name evidence="1" type="ORF">DERYTH_LOCUS10368</name>
</gene>
<comment type="caution">
    <text evidence="1">The sequence shown here is derived from an EMBL/GenBank/DDBJ whole genome shotgun (WGS) entry which is preliminary data.</text>
</comment>
<dbReference type="EMBL" id="CAJVPY010006000">
    <property type="protein sequence ID" value="CAG8654559.1"/>
    <property type="molecule type" value="Genomic_DNA"/>
</dbReference>
<proteinExistence type="predicted"/>
<protein>
    <submittedName>
        <fullName evidence="1">27495_t:CDS:1</fullName>
    </submittedName>
</protein>
<accession>A0A9N9H3S0</accession>
<evidence type="ECO:0000313" key="1">
    <source>
        <dbReference type="EMBL" id="CAG8654559.1"/>
    </source>
</evidence>
<name>A0A9N9H3S0_9GLOM</name>
<feature type="non-terminal residue" evidence="1">
    <location>
        <position position="49"/>
    </location>
</feature>
<dbReference type="Proteomes" id="UP000789405">
    <property type="component" value="Unassembled WGS sequence"/>
</dbReference>
<sequence>MFHVTNVYAPPNNKDRSEFFERWSLSWDEELINILGGNFNVNIDPETNH</sequence>
<evidence type="ECO:0000313" key="2">
    <source>
        <dbReference type="Proteomes" id="UP000789405"/>
    </source>
</evidence>
<reference evidence="1" key="1">
    <citation type="submission" date="2021-06" db="EMBL/GenBank/DDBJ databases">
        <authorList>
            <person name="Kallberg Y."/>
            <person name="Tangrot J."/>
            <person name="Rosling A."/>
        </authorList>
    </citation>
    <scope>NUCLEOTIDE SEQUENCE</scope>
    <source>
        <strain evidence="1">MA453B</strain>
    </source>
</reference>
<dbReference type="AlphaFoldDB" id="A0A9N9H3S0"/>
<keyword evidence="2" id="KW-1185">Reference proteome</keyword>